<keyword evidence="1" id="KW-0723">Serine/threonine-protein kinase</keyword>
<dbReference type="PANTHER" id="PTHR24058:SF17">
    <property type="entry name" value="HOMEODOMAIN INTERACTING PROTEIN KINASE, ISOFORM D"/>
    <property type="match status" value="1"/>
</dbReference>
<dbReference type="InterPro" id="IPR017441">
    <property type="entry name" value="Protein_kinase_ATP_BS"/>
</dbReference>
<dbReference type="PANTHER" id="PTHR24058">
    <property type="entry name" value="DUAL SPECIFICITY PROTEIN KINASE"/>
    <property type="match status" value="1"/>
</dbReference>
<accession>A0AAV1FL22</accession>
<keyword evidence="8" id="KW-0238">DNA-binding</keyword>
<dbReference type="InterPro" id="IPR011009">
    <property type="entry name" value="Kinase-like_dom_sf"/>
</dbReference>
<dbReference type="Proteomes" id="UP001178508">
    <property type="component" value="Chromosome 8"/>
</dbReference>
<evidence type="ECO:0000256" key="6">
    <source>
        <dbReference type="PROSITE-ProRule" id="PRU10141"/>
    </source>
</evidence>
<keyword evidence="5 6" id="KW-0067">ATP-binding</keyword>
<dbReference type="SMART" id="SM00220">
    <property type="entry name" value="S_TKc"/>
    <property type="match status" value="1"/>
</dbReference>
<evidence type="ECO:0000256" key="4">
    <source>
        <dbReference type="ARBA" id="ARBA00022777"/>
    </source>
</evidence>
<evidence type="ECO:0000256" key="5">
    <source>
        <dbReference type="ARBA" id="ARBA00022840"/>
    </source>
</evidence>
<evidence type="ECO:0000259" key="7">
    <source>
        <dbReference type="PROSITE" id="PS50011"/>
    </source>
</evidence>
<keyword evidence="4 8" id="KW-0418">Kinase</keyword>
<proteinExistence type="predicted"/>
<feature type="binding site" evidence="6">
    <location>
        <position position="53"/>
    </location>
    <ligand>
        <name>ATP</name>
        <dbReference type="ChEBI" id="CHEBI:30616"/>
    </ligand>
</feature>
<dbReference type="SUPFAM" id="SSF56112">
    <property type="entry name" value="Protein kinase-like (PK-like)"/>
    <property type="match status" value="1"/>
</dbReference>
<dbReference type="AlphaFoldDB" id="A0AAV1FL22"/>
<dbReference type="PROSITE" id="PS00107">
    <property type="entry name" value="PROTEIN_KINASE_ATP"/>
    <property type="match status" value="1"/>
</dbReference>
<gene>
    <name evidence="8" type="ORF">XNOV1_A031010</name>
</gene>
<dbReference type="InterPro" id="IPR000719">
    <property type="entry name" value="Prot_kinase_dom"/>
</dbReference>
<dbReference type="GO" id="GO:0005524">
    <property type="term" value="F:ATP binding"/>
    <property type="evidence" value="ECO:0007669"/>
    <property type="project" value="UniProtKB-UniRule"/>
</dbReference>
<sequence length="288" mass="33186">MGSSSSLSSHKSNNEDQLSLPKRYLYLQTLGQGGFGKVIKCFDLGTCKNVAVKINKRHKDHAKEVSILKFLMQHKMHRAPEIILGLPYCESIDIWSLGCLMAIMVLGCILFPGKHEYDTLRFIHNILGPPPDYLLSAGKKSKLYFTKTDSNRWTLKTPKEYWGTTSHSTDNRRYTFCSLDEAEKVVIEKYPREEAIRRLVCIDLLEAMLKWDPQERRTPSEILQHPFFTLDHLNMSDQRISKQDNEKLLQMLMVLYEEECLCLLQQGGCDGIKITTKTLQQKHPGNYS</sequence>
<keyword evidence="8" id="KW-0371">Homeobox</keyword>
<dbReference type="InterPro" id="IPR050494">
    <property type="entry name" value="Ser_Thr_dual-spec_kinase"/>
</dbReference>
<evidence type="ECO:0000256" key="2">
    <source>
        <dbReference type="ARBA" id="ARBA00022679"/>
    </source>
</evidence>
<evidence type="ECO:0000256" key="1">
    <source>
        <dbReference type="ARBA" id="ARBA00022527"/>
    </source>
</evidence>
<dbReference type="EMBL" id="OY660871">
    <property type="protein sequence ID" value="CAJ1061735.1"/>
    <property type="molecule type" value="Genomic_DNA"/>
</dbReference>
<dbReference type="PROSITE" id="PS50011">
    <property type="entry name" value="PROTEIN_KINASE_DOM"/>
    <property type="match status" value="1"/>
</dbReference>
<evidence type="ECO:0000313" key="8">
    <source>
        <dbReference type="EMBL" id="CAJ1061735.1"/>
    </source>
</evidence>
<dbReference type="Gene3D" id="1.10.510.10">
    <property type="entry name" value="Transferase(Phosphotransferase) domain 1"/>
    <property type="match status" value="2"/>
</dbReference>
<protein>
    <submittedName>
        <fullName evidence="8">Homeodomain-interacting protein kinase 3-like isoform X4</fullName>
    </submittedName>
</protein>
<dbReference type="GO" id="GO:0003677">
    <property type="term" value="F:DNA binding"/>
    <property type="evidence" value="ECO:0007669"/>
    <property type="project" value="UniProtKB-KW"/>
</dbReference>
<reference evidence="8" key="1">
    <citation type="submission" date="2023-08" db="EMBL/GenBank/DDBJ databases">
        <authorList>
            <person name="Alioto T."/>
            <person name="Alioto T."/>
            <person name="Gomez Garrido J."/>
        </authorList>
    </citation>
    <scope>NUCLEOTIDE SEQUENCE</scope>
</reference>
<dbReference type="GO" id="GO:0004674">
    <property type="term" value="F:protein serine/threonine kinase activity"/>
    <property type="evidence" value="ECO:0007669"/>
    <property type="project" value="UniProtKB-KW"/>
</dbReference>
<dbReference type="Pfam" id="PF00069">
    <property type="entry name" value="Pkinase"/>
    <property type="match status" value="1"/>
</dbReference>
<organism evidence="8 9">
    <name type="scientific">Xyrichtys novacula</name>
    <name type="common">Pearly razorfish</name>
    <name type="synonym">Hemipteronotus novacula</name>
    <dbReference type="NCBI Taxonomy" id="13765"/>
    <lineage>
        <taxon>Eukaryota</taxon>
        <taxon>Metazoa</taxon>
        <taxon>Chordata</taxon>
        <taxon>Craniata</taxon>
        <taxon>Vertebrata</taxon>
        <taxon>Euteleostomi</taxon>
        <taxon>Actinopterygii</taxon>
        <taxon>Neopterygii</taxon>
        <taxon>Teleostei</taxon>
        <taxon>Neoteleostei</taxon>
        <taxon>Acanthomorphata</taxon>
        <taxon>Eupercaria</taxon>
        <taxon>Labriformes</taxon>
        <taxon>Labridae</taxon>
        <taxon>Xyrichtys</taxon>
    </lineage>
</organism>
<keyword evidence="3 6" id="KW-0547">Nucleotide-binding</keyword>
<keyword evidence="9" id="KW-1185">Reference proteome</keyword>
<keyword evidence="2" id="KW-0808">Transferase</keyword>
<evidence type="ECO:0000256" key="3">
    <source>
        <dbReference type="ARBA" id="ARBA00022741"/>
    </source>
</evidence>
<evidence type="ECO:0000313" key="9">
    <source>
        <dbReference type="Proteomes" id="UP001178508"/>
    </source>
</evidence>
<name>A0AAV1FL22_XYRNO</name>
<feature type="domain" description="Protein kinase" evidence="7">
    <location>
        <begin position="1"/>
        <end position="228"/>
    </location>
</feature>